<accession>A0A1M5AT00</accession>
<dbReference type="Pfam" id="PF02036">
    <property type="entry name" value="SCP2"/>
    <property type="match status" value="1"/>
</dbReference>
<organism evidence="2 3">
    <name type="scientific">Loktanella atrilutea</name>
    <dbReference type="NCBI Taxonomy" id="366533"/>
    <lineage>
        <taxon>Bacteria</taxon>
        <taxon>Pseudomonadati</taxon>
        <taxon>Pseudomonadota</taxon>
        <taxon>Alphaproteobacteria</taxon>
        <taxon>Rhodobacterales</taxon>
        <taxon>Roseobacteraceae</taxon>
        <taxon>Loktanella</taxon>
    </lineage>
</organism>
<dbReference type="RefSeq" id="WP_072857440.1">
    <property type="nucleotide sequence ID" value="NZ_FQUE01000005.1"/>
</dbReference>
<dbReference type="Gene3D" id="3.30.1050.10">
    <property type="entry name" value="SCP2 sterol-binding domain"/>
    <property type="match status" value="1"/>
</dbReference>
<keyword evidence="3" id="KW-1185">Reference proteome</keyword>
<evidence type="ECO:0000259" key="1">
    <source>
        <dbReference type="Pfam" id="PF02036"/>
    </source>
</evidence>
<dbReference type="OrthoDB" id="9809312at2"/>
<evidence type="ECO:0000313" key="3">
    <source>
        <dbReference type="Proteomes" id="UP000183987"/>
    </source>
</evidence>
<name>A0A1M5AT00_LOKAT</name>
<dbReference type="InterPro" id="IPR036527">
    <property type="entry name" value="SCP2_sterol-bd_dom_sf"/>
</dbReference>
<reference evidence="3" key="1">
    <citation type="submission" date="2016-11" db="EMBL/GenBank/DDBJ databases">
        <authorList>
            <person name="Varghese N."/>
            <person name="Submissions S."/>
        </authorList>
    </citation>
    <scope>NUCLEOTIDE SEQUENCE [LARGE SCALE GENOMIC DNA]</scope>
    <source>
        <strain evidence="3">DSM 29326</strain>
    </source>
</reference>
<gene>
    <name evidence="2" type="ORF">SAMN05444339_10591</name>
</gene>
<protein>
    <submittedName>
        <fullName evidence="2">SCP-2 sterol transfer family protein</fullName>
    </submittedName>
</protein>
<dbReference type="STRING" id="366533.SAMN05444339_10591"/>
<dbReference type="SUPFAM" id="SSF55718">
    <property type="entry name" value="SCP-like"/>
    <property type="match status" value="1"/>
</dbReference>
<dbReference type="Proteomes" id="UP000183987">
    <property type="component" value="Unassembled WGS sequence"/>
</dbReference>
<feature type="domain" description="SCP2" evidence="1">
    <location>
        <begin position="22"/>
        <end position="94"/>
    </location>
</feature>
<dbReference type="InterPro" id="IPR003033">
    <property type="entry name" value="SCP2_sterol-bd_dom"/>
</dbReference>
<dbReference type="AlphaFoldDB" id="A0A1M5AT00"/>
<evidence type="ECO:0000313" key="2">
    <source>
        <dbReference type="EMBL" id="SHF33360.1"/>
    </source>
</evidence>
<proteinExistence type="predicted"/>
<sequence length="95" mass="10018">MSDVITQAVMKLNEKMDGGFDGTAKFVVEDEGTIMIDRNGARAGDEEAEVTLTASRDTFEGILNGDENPTAAFMTGKLTIDGDMGKAMQLAGVLA</sequence>
<dbReference type="EMBL" id="FQUE01000005">
    <property type="protein sequence ID" value="SHF33360.1"/>
    <property type="molecule type" value="Genomic_DNA"/>
</dbReference>